<dbReference type="OrthoDB" id="96796at2157"/>
<name>J0S831_9EURY</name>
<dbReference type="Proteomes" id="UP000005095">
    <property type="component" value="Chromosome"/>
</dbReference>
<dbReference type="EMBL" id="CM001555">
    <property type="protein sequence ID" value="EJG06719.1"/>
    <property type="molecule type" value="Genomic_DNA"/>
</dbReference>
<dbReference type="SUPFAM" id="SSF53795">
    <property type="entry name" value="PEP carboxykinase-like"/>
    <property type="match status" value="1"/>
</dbReference>
<dbReference type="STRING" id="28892.Metli_0755"/>
<dbReference type="InterPro" id="IPR027417">
    <property type="entry name" value="P-loop_NTPase"/>
</dbReference>
<dbReference type="Gene3D" id="3.40.50.300">
    <property type="entry name" value="P-loop containing nucleotide triphosphate hydrolases"/>
    <property type="match status" value="1"/>
</dbReference>
<accession>J0S831</accession>
<dbReference type="AlphaFoldDB" id="J0S831"/>
<sequence>MKQILSYNIHNILKFQIIRDATCGWRDRINLKFSYFEVDKVEDPDITLNIGKFTPSCTSCYSVDHKYYIKQNYLYSKESEGVAEWELQINGLEDGPAILHYDGKIRGISSLLNRDFLAQNFLLKIIEYKLYQKGYYLAHAGGVSKNGKGYILAGRGGSFKTTLCMDLIRKKGCNLLGDDRVLIGNGSAYSFPMSLPVFSYMLQNLDHENAWAFSHKLDLLRQLRNNSLSVDTNVCEHKPVNISGLSFISRVNISEPRMQQVSGEDTFQKLIMNNRLEDYIDISFLRITSGPFLRYMLAYSYIFPDSKLARFLDRSGVNHPEIVQCLGDLAVSNMMIPKIYNEQVVEQLCDIIGLHGIGIE</sequence>
<gene>
    <name evidence="1" type="ORF">Metli_0755</name>
</gene>
<dbReference type="HOGENOM" id="CLU_768621_0_0_2"/>
<dbReference type="RefSeq" id="WP_004038155.1">
    <property type="nucleotide sequence ID" value="NZ_CM001555.1"/>
</dbReference>
<organism evidence="1 2">
    <name type="scientific">Methanofollis liminatans DSM 4140</name>
    <dbReference type="NCBI Taxonomy" id="28892"/>
    <lineage>
        <taxon>Archaea</taxon>
        <taxon>Methanobacteriati</taxon>
        <taxon>Methanobacteriota</taxon>
        <taxon>Stenosarchaea group</taxon>
        <taxon>Methanomicrobia</taxon>
        <taxon>Methanomicrobiales</taxon>
        <taxon>Methanomicrobiaceae</taxon>
        <taxon>Methanofollis</taxon>
    </lineage>
</organism>
<evidence type="ECO:0000313" key="2">
    <source>
        <dbReference type="Proteomes" id="UP000005095"/>
    </source>
</evidence>
<reference evidence="1 2" key="1">
    <citation type="submission" date="2011-08" db="EMBL/GenBank/DDBJ databases">
        <title>The complete genome of Methanofollis liminatans DSM 4140.</title>
        <authorList>
            <consortium name="US DOE Joint Genome Institute (JGI-PGF)"/>
            <person name="Lucas S."/>
            <person name="Han J."/>
            <person name="Lapidus A."/>
            <person name="Bruce D."/>
            <person name="Goodwin L."/>
            <person name="Pitluck S."/>
            <person name="Peters L."/>
            <person name="Kyrpides N."/>
            <person name="Mavromatis K."/>
            <person name="Ivanova N."/>
            <person name="Mikhailova N."/>
            <person name="Lu M."/>
            <person name="Detter J.C."/>
            <person name="Tapia R."/>
            <person name="Han C."/>
            <person name="Land M."/>
            <person name="Hauser L."/>
            <person name="Markowitz V."/>
            <person name="Cheng J.-F."/>
            <person name="Hugenholtz P."/>
            <person name="Woyke T."/>
            <person name="Wu D."/>
            <person name="Spring S."/>
            <person name="Schuler E."/>
            <person name="Brambilla E."/>
            <person name="Klenk H.-P."/>
            <person name="Eisen J.A."/>
        </authorList>
    </citation>
    <scope>NUCLEOTIDE SEQUENCE [LARGE SCALE GENOMIC DNA]</scope>
    <source>
        <strain evidence="1 2">DSM 4140</strain>
    </source>
</reference>
<proteinExistence type="predicted"/>
<evidence type="ECO:0008006" key="3">
    <source>
        <dbReference type="Google" id="ProtNLM"/>
    </source>
</evidence>
<keyword evidence="2" id="KW-1185">Reference proteome</keyword>
<protein>
    <recommendedName>
        <fullName evidence="3">HPr kinase</fullName>
    </recommendedName>
</protein>
<evidence type="ECO:0000313" key="1">
    <source>
        <dbReference type="EMBL" id="EJG06719.1"/>
    </source>
</evidence>